<keyword evidence="5" id="KW-0677">Repeat</keyword>
<evidence type="ECO:0000313" key="8">
    <source>
        <dbReference type="Proteomes" id="UP000235220"/>
    </source>
</evidence>
<protein>
    <submittedName>
        <fullName evidence="9">Protein NSP-INTERACTING KINASE 2-like</fullName>
    </submittedName>
</protein>
<dbReference type="GO" id="GO:0005524">
    <property type="term" value="F:ATP binding"/>
    <property type="evidence" value="ECO:0007669"/>
    <property type="project" value="InterPro"/>
</dbReference>
<dbReference type="FunFam" id="3.80.10.10:FF:000562">
    <property type="entry name" value="Protein NSP-INTERACTING KINASE 2"/>
    <property type="match status" value="1"/>
</dbReference>
<dbReference type="CDD" id="cd12087">
    <property type="entry name" value="TM_EGFR-like"/>
    <property type="match status" value="1"/>
</dbReference>
<keyword evidence="4" id="KW-0732">Signal</keyword>
<evidence type="ECO:0000256" key="7">
    <source>
        <dbReference type="ARBA" id="ARBA00023136"/>
    </source>
</evidence>
<proteinExistence type="predicted"/>
<keyword evidence="3" id="KW-0812">Transmembrane</keyword>
<comment type="subcellular location">
    <subcellularLocation>
        <location evidence="1">Membrane</location>
        <topology evidence="1">Single-pass membrane protein</topology>
    </subcellularLocation>
</comment>
<dbReference type="FunFam" id="3.30.200.20:FF:000371">
    <property type="entry name" value="Protein NSP-INTERACTING KINASE 2"/>
    <property type="match status" value="1"/>
</dbReference>
<dbReference type="Gramene" id="Jr07_33430_p1">
    <property type="protein sequence ID" value="cds.Jr07_33430_p1"/>
    <property type="gene ID" value="Jr07_33430"/>
</dbReference>
<keyword evidence="7" id="KW-0472">Membrane</keyword>
<evidence type="ECO:0000256" key="6">
    <source>
        <dbReference type="ARBA" id="ARBA00022989"/>
    </source>
</evidence>
<dbReference type="InterPro" id="IPR046959">
    <property type="entry name" value="PRK1-6/SRF4-like"/>
</dbReference>
<dbReference type="Gene3D" id="1.10.510.10">
    <property type="entry name" value="Transferase(Phosphotransferase) domain 1"/>
    <property type="match status" value="1"/>
</dbReference>
<dbReference type="Pfam" id="PF08263">
    <property type="entry name" value="LRRNT_2"/>
    <property type="match status" value="1"/>
</dbReference>
<dbReference type="InterPro" id="IPR001611">
    <property type="entry name" value="Leu-rich_rpt"/>
</dbReference>
<dbReference type="GO" id="GO:0016020">
    <property type="term" value="C:membrane"/>
    <property type="evidence" value="ECO:0007669"/>
    <property type="project" value="UniProtKB-SubCell"/>
</dbReference>
<dbReference type="SUPFAM" id="SSF56112">
    <property type="entry name" value="Protein kinase-like (PK-like)"/>
    <property type="match status" value="1"/>
</dbReference>
<dbReference type="InterPro" id="IPR011009">
    <property type="entry name" value="Kinase-like_dom_sf"/>
</dbReference>
<gene>
    <name evidence="9" type="primary">LOC108981102</name>
</gene>
<dbReference type="KEGG" id="jre:108981102"/>
<evidence type="ECO:0000256" key="1">
    <source>
        <dbReference type="ARBA" id="ARBA00004167"/>
    </source>
</evidence>
<reference evidence="9" key="1">
    <citation type="submission" date="2025-08" db="UniProtKB">
        <authorList>
            <consortium name="RefSeq"/>
        </authorList>
    </citation>
    <scope>IDENTIFICATION</scope>
    <source>
        <tissue evidence="9">Leaves</tissue>
    </source>
</reference>
<dbReference type="RefSeq" id="XP_018807732.2">
    <property type="nucleotide sequence ID" value="XM_018952187.2"/>
</dbReference>
<dbReference type="CDD" id="cd14066">
    <property type="entry name" value="STKc_IRAK"/>
    <property type="match status" value="1"/>
</dbReference>
<dbReference type="InterPro" id="IPR013210">
    <property type="entry name" value="LRR_N_plant-typ"/>
</dbReference>
<dbReference type="Pfam" id="PF00560">
    <property type="entry name" value="LRR_1"/>
    <property type="match status" value="2"/>
</dbReference>
<dbReference type="OrthoDB" id="676979at2759"/>
<sequence>MPPSFSLLFPLSILFLFSSPTISSLTELPTLMAIKASLDPQHQFLTSWSPNTDPCSGSFEGVACDEQGLVANISLQGKGLSGTIPAALAELKSLTGLYLHFNALTGKIPKEISRLTQLNDLYLNVNNLSGEIPHEIGNMSNLQVLQLCYNKLTGSIPTQLGNLWRLSVLALQYNQITGAIPASLGDLKMLTRLDLSFNGFFGSIPVRLVNAPILEVLNVQNNSLSGIVPPALKKLNGGFQYKNNPGLCGIGFSDLNVCKPTDGLNTNRPEPFEPGSVSTKTLPVSAPLTSDCSKNLCSKPSKSPQVGIVLGVIGLIIAVAVSGLFTFAWYRRQKQKIGSTFDTSDSRLSTDQVKEVCRKSASPLISLEYCNGWDPLSKGRSGFSQEVLESFMFNLEDVERATQCFSEANLLGKSNFSAIYKGTLRDGSVVAIKCIAKTSCKSDEAEFLKGLKILTSLKHENLVRLRGFCCSKGRGECFLIYDFVPNGSLSEYLDVKDGSGKVLEWSARVSIINGVAKGIGYLHRNGGNKPVIVHQNISAEKVLIDGWHNPLLSDSGLHKLLADDVVFSMLKVSAAMGYLAPEYTTTGRFTEKSDVYAFGMIIFQILAGKRIITQSIRHGAESCKFEDFVDMNLEGKFSESEAAKLGRIAVLCTHEFSNQRPSMESVMQELSGPIGSS</sequence>
<evidence type="ECO:0000313" key="9">
    <source>
        <dbReference type="RefSeq" id="XP_018807732.2"/>
    </source>
</evidence>
<evidence type="ECO:0000256" key="2">
    <source>
        <dbReference type="ARBA" id="ARBA00022614"/>
    </source>
</evidence>
<dbReference type="Pfam" id="PF07714">
    <property type="entry name" value="PK_Tyr_Ser-Thr"/>
    <property type="match status" value="1"/>
</dbReference>
<dbReference type="PANTHER" id="PTHR48007:SF65">
    <property type="entry name" value="OS01G0577600 PROTEIN"/>
    <property type="match status" value="1"/>
</dbReference>
<dbReference type="GeneID" id="108981102"/>
<dbReference type="InterPro" id="IPR001245">
    <property type="entry name" value="Ser-Thr/Tyr_kinase_cat_dom"/>
</dbReference>
<evidence type="ECO:0000256" key="3">
    <source>
        <dbReference type="ARBA" id="ARBA00022692"/>
    </source>
</evidence>
<dbReference type="GO" id="GO:0004672">
    <property type="term" value="F:protein kinase activity"/>
    <property type="evidence" value="ECO:0007669"/>
    <property type="project" value="InterPro"/>
</dbReference>
<keyword evidence="2" id="KW-0433">Leucine-rich repeat</keyword>
<dbReference type="PROSITE" id="PS50011">
    <property type="entry name" value="PROTEIN_KINASE_DOM"/>
    <property type="match status" value="1"/>
</dbReference>
<dbReference type="InterPro" id="IPR000719">
    <property type="entry name" value="Prot_kinase_dom"/>
</dbReference>
<keyword evidence="6" id="KW-1133">Transmembrane helix</keyword>
<dbReference type="PANTHER" id="PTHR48007">
    <property type="entry name" value="LEUCINE-RICH REPEAT RECEPTOR-LIKE PROTEIN KINASE PXC1"/>
    <property type="match status" value="1"/>
</dbReference>
<accession>A0A2I4DKR4</accession>
<dbReference type="Pfam" id="PF13855">
    <property type="entry name" value="LRR_8"/>
    <property type="match status" value="1"/>
</dbReference>
<name>A0A2I4DKR4_JUGRE</name>
<evidence type="ECO:0000256" key="5">
    <source>
        <dbReference type="ARBA" id="ARBA00022737"/>
    </source>
</evidence>
<dbReference type="Proteomes" id="UP000235220">
    <property type="component" value="Chromosome 7"/>
</dbReference>
<dbReference type="FunFam" id="3.80.10.10:FF:000129">
    <property type="entry name" value="Leucine-rich repeat receptor-like kinase"/>
    <property type="match status" value="1"/>
</dbReference>
<organism evidence="8 9">
    <name type="scientific">Juglans regia</name>
    <name type="common">English walnut</name>
    <dbReference type="NCBI Taxonomy" id="51240"/>
    <lineage>
        <taxon>Eukaryota</taxon>
        <taxon>Viridiplantae</taxon>
        <taxon>Streptophyta</taxon>
        <taxon>Embryophyta</taxon>
        <taxon>Tracheophyta</taxon>
        <taxon>Spermatophyta</taxon>
        <taxon>Magnoliopsida</taxon>
        <taxon>eudicotyledons</taxon>
        <taxon>Gunneridae</taxon>
        <taxon>Pentapetalae</taxon>
        <taxon>rosids</taxon>
        <taxon>fabids</taxon>
        <taxon>Fagales</taxon>
        <taxon>Juglandaceae</taxon>
        <taxon>Juglans</taxon>
    </lineage>
</organism>
<evidence type="ECO:0000256" key="4">
    <source>
        <dbReference type="ARBA" id="ARBA00022729"/>
    </source>
</evidence>
<dbReference type="Gene3D" id="3.30.200.20">
    <property type="entry name" value="Phosphorylase Kinase, domain 1"/>
    <property type="match status" value="1"/>
</dbReference>
<keyword evidence="8" id="KW-1185">Reference proteome</keyword>
<dbReference type="SUPFAM" id="SSF52058">
    <property type="entry name" value="L domain-like"/>
    <property type="match status" value="1"/>
</dbReference>
<dbReference type="AlphaFoldDB" id="A0A2I4DKR4"/>
<dbReference type="InterPro" id="IPR032675">
    <property type="entry name" value="LRR_dom_sf"/>
</dbReference>
<dbReference type="FunFam" id="1.10.510.10:FF:000513">
    <property type="entry name" value="Protein NSP-INTERACTING KINASE 2"/>
    <property type="match status" value="1"/>
</dbReference>
<dbReference type="Gene3D" id="3.80.10.10">
    <property type="entry name" value="Ribonuclease Inhibitor"/>
    <property type="match status" value="2"/>
</dbReference>
<dbReference type="FunCoup" id="A0A2I4DKR4">
    <property type="interactions" value="1269"/>
</dbReference>